<evidence type="ECO:0000313" key="4">
    <source>
        <dbReference type="EMBL" id="AYD90381.1"/>
    </source>
</evidence>
<dbReference type="Pfam" id="PF13845">
    <property type="entry name" value="Septum_form"/>
    <property type="match status" value="1"/>
</dbReference>
<accession>A0ABN5PTW2</accession>
<gene>
    <name evidence="4" type="ORF">D5R93_10895</name>
</gene>
<reference evidence="4 5" key="1">
    <citation type="submission" date="2018-09" db="EMBL/GenBank/DDBJ databases">
        <authorList>
            <person name="Li J."/>
        </authorList>
    </citation>
    <scope>NUCLEOTIDE SEQUENCE [LARGE SCALE GENOMIC DNA]</scope>
    <source>
        <strain evidence="4 5">2129</strain>
    </source>
</reference>
<feature type="chain" id="PRO_5045117887" description="Septum formation-related domain-containing protein" evidence="2">
    <location>
        <begin position="28"/>
        <end position="216"/>
    </location>
</feature>
<proteinExistence type="predicted"/>
<organism evidence="4 5">
    <name type="scientific">Actinomyces lilanjuaniae</name>
    <dbReference type="NCBI Taxonomy" id="2321394"/>
    <lineage>
        <taxon>Bacteria</taxon>
        <taxon>Bacillati</taxon>
        <taxon>Actinomycetota</taxon>
        <taxon>Actinomycetes</taxon>
        <taxon>Actinomycetales</taxon>
        <taxon>Actinomycetaceae</taxon>
        <taxon>Actinomyces</taxon>
    </lineage>
</organism>
<dbReference type="EMBL" id="CP032514">
    <property type="protein sequence ID" value="AYD90381.1"/>
    <property type="molecule type" value="Genomic_DNA"/>
</dbReference>
<name>A0ABN5PTW2_9ACTO</name>
<dbReference type="InterPro" id="IPR026004">
    <property type="entry name" value="Septum_form"/>
</dbReference>
<sequence length="216" mass="22433">MRSPKLSALPVAAALLLALSACLGSQAEPVALTTLGPAGESSQSATPNGGPTAAPSDEASPSETPSQPSGPDSSLAFLDDLEVGDCLTDTPDDVMSSSNPLLHVTDCKESHYLELYHTGEAAEESYETYDEEALAADVETACTSQFSGYASSDVDETSFRLLYLYPNEVAWNASNDRGFLCFAFRVDESAMTGSVAEGGGAPAEAPEGTQDSEETT</sequence>
<evidence type="ECO:0000259" key="3">
    <source>
        <dbReference type="Pfam" id="PF13845"/>
    </source>
</evidence>
<feature type="region of interest" description="Disordered" evidence="1">
    <location>
        <begin position="193"/>
        <end position="216"/>
    </location>
</feature>
<feature type="region of interest" description="Disordered" evidence="1">
    <location>
        <begin position="34"/>
        <end position="75"/>
    </location>
</feature>
<feature type="signal peptide" evidence="2">
    <location>
        <begin position="1"/>
        <end position="27"/>
    </location>
</feature>
<evidence type="ECO:0000256" key="1">
    <source>
        <dbReference type="SAM" id="MobiDB-lite"/>
    </source>
</evidence>
<keyword evidence="5" id="KW-1185">Reference proteome</keyword>
<evidence type="ECO:0000256" key="2">
    <source>
        <dbReference type="SAM" id="SignalP"/>
    </source>
</evidence>
<dbReference type="PROSITE" id="PS51257">
    <property type="entry name" value="PROKAR_LIPOPROTEIN"/>
    <property type="match status" value="1"/>
</dbReference>
<feature type="domain" description="Septum formation-related" evidence="3">
    <location>
        <begin position="84"/>
        <end position="188"/>
    </location>
</feature>
<protein>
    <recommendedName>
        <fullName evidence="3">Septum formation-related domain-containing protein</fullName>
    </recommendedName>
</protein>
<feature type="compositionally biased region" description="Polar residues" evidence="1">
    <location>
        <begin position="59"/>
        <end position="72"/>
    </location>
</feature>
<keyword evidence="2" id="KW-0732">Signal</keyword>
<dbReference type="Proteomes" id="UP000273001">
    <property type="component" value="Chromosome"/>
</dbReference>
<dbReference type="RefSeq" id="WP_119836900.1">
    <property type="nucleotide sequence ID" value="NZ_CP032514.1"/>
</dbReference>
<evidence type="ECO:0000313" key="5">
    <source>
        <dbReference type="Proteomes" id="UP000273001"/>
    </source>
</evidence>
<feature type="compositionally biased region" description="Polar residues" evidence="1">
    <location>
        <begin position="40"/>
        <end position="49"/>
    </location>
</feature>